<dbReference type="InterPro" id="IPR002053">
    <property type="entry name" value="Glyco_hydro_25"/>
</dbReference>
<dbReference type="PANTHER" id="PTHR34135:SF2">
    <property type="entry name" value="LYSOZYME"/>
    <property type="match status" value="1"/>
</dbReference>
<dbReference type="SUPFAM" id="SSF51445">
    <property type="entry name" value="(Trans)glycosidases"/>
    <property type="match status" value="1"/>
</dbReference>
<accession>A0ABN3L209</accession>
<dbReference type="Gene3D" id="3.20.20.80">
    <property type="entry name" value="Glycosidases"/>
    <property type="match status" value="1"/>
</dbReference>
<dbReference type="PROSITE" id="PS51904">
    <property type="entry name" value="GLYCOSYL_HYDROL_F25_2"/>
    <property type="match status" value="1"/>
</dbReference>
<dbReference type="InterPro" id="IPR018077">
    <property type="entry name" value="Glyco_hydro_fam25_subgr"/>
</dbReference>
<evidence type="ECO:0000256" key="2">
    <source>
        <dbReference type="ARBA" id="ARBA00022801"/>
    </source>
</evidence>
<feature type="signal peptide" evidence="4">
    <location>
        <begin position="1"/>
        <end position="33"/>
    </location>
</feature>
<protein>
    <recommendedName>
        <fullName evidence="5">Peptidoglycan binding-like domain-containing protein</fullName>
    </recommendedName>
</protein>
<dbReference type="EMBL" id="BAAATA010000004">
    <property type="protein sequence ID" value="GAA2476368.1"/>
    <property type="molecule type" value="Genomic_DNA"/>
</dbReference>
<evidence type="ECO:0000259" key="5">
    <source>
        <dbReference type="Pfam" id="PF01471"/>
    </source>
</evidence>
<evidence type="ECO:0000256" key="1">
    <source>
        <dbReference type="ARBA" id="ARBA00010646"/>
    </source>
</evidence>
<dbReference type="InterPro" id="IPR036366">
    <property type="entry name" value="PGBDSf"/>
</dbReference>
<sequence>MPTPLRHLSARSAAVLAAAVVASGLAGTAPAAAADPSTYSVRGIDTSRHNHGSAINWSSVAASGESFVFHKATQGTSWVDPYFAQDFAAASAAGLMNSGYHFYSEGTGSAQADHFVNTLRGQGYTGKAAGQLPPVVDLEHNSGACPTYATTSQISTFISKVKSAFGVTPIVYTSKYFVDDCLAGDGSIFSTTPLWQPRYQSGSTEPAAIPGAGRSWSFWQYTDTGSVPGITGNVDRNVFRGTLTELRAMANLGGSTPTPSWPVIKSGSTGADVTTAQHLLTSRGYSTTADGSYGPATVSQVTAFQSANGLTADGIVGPATWAKLISTVKSGSTGSAVKAAQVQLKAHGYSLTVDGSFGPATTSAVTSFQSSHGLTADGIVGPLTWQTLVGG</sequence>
<organism evidence="6 7">
    <name type="scientific">Streptomyces thermolineatus</name>
    <dbReference type="NCBI Taxonomy" id="44033"/>
    <lineage>
        <taxon>Bacteria</taxon>
        <taxon>Bacillati</taxon>
        <taxon>Actinomycetota</taxon>
        <taxon>Actinomycetes</taxon>
        <taxon>Kitasatosporales</taxon>
        <taxon>Streptomycetaceae</taxon>
        <taxon>Streptomyces</taxon>
    </lineage>
</organism>
<evidence type="ECO:0000313" key="6">
    <source>
        <dbReference type="EMBL" id="GAA2476368.1"/>
    </source>
</evidence>
<feature type="domain" description="Peptidoglycan binding-like" evidence="5">
    <location>
        <begin position="333"/>
        <end position="388"/>
    </location>
</feature>
<dbReference type="InterPro" id="IPR017853">
    <property type="entry name" value="GH"/>
</dbReference>
<keyword evidence="2" id="KW-0378">Hydrolase</keyword>
<dbReference type="Pfam" id="PF01183">
    <property type="entry name" value="Glyco_hydro_25"/>
    <property type="match status" value="1"/>
</dbReference>
<dbReference type="RefSeq" id="WP_344381929.1">
    <property type="nucleotide sequence ID" value="NZ_BAAATA010000004.1"/>
</dbReference>
<dbReference type="Proteomes" id="UP001501358">
    <property type="component" value="Unassembled WGS sequence"/>
</dbReference>
<keyword evidence="3" id="KW-0326">Glycosidase</keyword>
<dbReference type="Pfam" id="PF01471">
    <property type="entry name" value="PG_binding_1"/>
    <property type="match status" value="2"/>
</dbReference>
<reference evidence="6 7" key="1">
    <citation type="journal article" date="2019" name="Int. J. Syst. Evol. Microbiol.">
        <title>The Global Catalogue of Microorganisms (GCM) 10K type strain sequencing project: providing services to taxonomists for standard genome sequencing and annotation.</title>
        <authorList>
            <consortium name="The Broad Institute Genomics Platform"/>
            <consortium name="The Broad Institute Genome Sequencing Center for Infectious Disease"/>
            <person name="Wu L."/>
            <person name="Ma J."/>
        </authorList>
    </citation>
    <scope>NUCLEOTIDE SEQUENCE [LARGE SCALE GENOMIC DNA]</scope>
    <source>
        <strain evidence="6 7">JCM 6307</strain>
    </source>
</reference>
<evidence type="ECO:0000256" key="3">
    <source>
        <dbReference type="ARBA" id="ARBA00023295"/>
    </source>
</evidence>
<evidence type="ECO:0000256" key="4">
    <source>
        <dbReference type="SAM" id="SignalP"/>
    </source>
</evidence>
<dbReference type="SMART" id="SM00641">
    <property type="entry name" value="Glyco_25"/>
    <property type="match status" value="1"/>
</dbReference>
<dbReference type="InterPro" id="IPR036365">
    <property type="entry name" value="PGBD-like_sf"/>
</dbReference>
<feature type="chain" id="PRO_5047159252" description="Peptidoglycan binding-like domain-containing protein" evidence="4">
    <location>
        <begin position="34"/>
        <end position="391"/>
    </location>
</feature>
<proteinExistence type="inferred from homology"/>
<keyword evidence="7" id="KW-1185">Reference proteome</keyword>
<gene>
    <name evidence="6" type="ORF">GCM10010406_10650</name>
</gene>
<dbReference type="PANTHER" id="PTHR34135">
    <property type="entry name" value="LYSOZYME"/>
    <property type="match status" value="1"/>
</dbReference>
<keyword evidence="4" id="KW-0732">Signal</keyword>
<dbReference type="InterPro" id="IPR002477">
    <property type="entry name" value="Peptidoglycan-bd-like"/>
</dbReference>
<comment type="similarity">
    <text evidence="1">Belongs to the glycosyl hydrolase 25 family.</text>
</comment>
<feature type="domain" description="Peptidoglycan binding-like" evidence="5">
    <location>
        <begin position="269"/>
        <end position="324"/>
    </location>
</feature>
<dbReference type="CDD" id="cd00599">
    <property type="entry name" value="GH25_muramidase"/>
    <property type="match status" value="1"/>
</dbReference>
<evidence type="ECO:0000313" key="7">
    <source>
        <dbReference type="Proteomes" id="UP001501358"/>
    </source>
</evidence>
<comment type="caution">
    <text evidence="6">The sequence shown here is derived from an EMBL/GenBank/DDBJ whole genome shotgun (WGS) entry which is preliminary data.</text>
</comment>
<dbReference type="SUPFAM" id="SSF47090">
    <property type="entry name" value="PGBD-like"/>
    <property type="match status" value="2"/>
</dbReference>
<name>A0ABN3L209_9ACTN</name>
<dbReference type="Gene3D" id="1.10.101.10">
    <property type="entry name" value="PGBD-like superfamily/PGBD"/>
    <property type="match status" value="2"/>
</dbReference>